<dbReference type="SUPFAM" id="SSF52402">
    <property type="entry name" value="Adenine nucleotide alpha hydrolases-like"/>
    <property type="match status" value="1"/>
</dbReference>
<evidence type="ECO:0000259" key="2">
    <source>
        <dbReference type="Pfam" id="PF00582"/>
    </source>
</evidence>
<dbReference type="InterPro" id="IPR006015">
    <property type="entry name" value="Universal_stress_UspA"/>
</dbReference>
<dbReference type="RefSeq" id="WP_120953160.1">
    <property type="nucleotide sequence ID" value="NZ_RBIR01000003.1"/>
</dbReference>
<evidence type="ECO:0000313" key="3">
    <source>
        <dbReference type="EMBL" id="RKR20225.1"/>
    </source>
</evidence>
<accession>A0A495ET81</accession>
<gene>
    <name evidence="3" type="ORF">C8D78_2040</name>
</gene>
<dbReference type="PANTHER" id="PTHR46268:SF6">
    <property type="entry name" value="UNIVERSAL STRESS PROTEIN UP12"/>
    <property type="match status" value="1"/>
</dbReference>
<comment type="caution">
    <text evidence="3">The sequence shown here is derived from an EMBL/GenBank/DDBJ whole genome shotgun (WGS) entry which is preliminary data.</text>
</comment>
<dbReference type="Gene3D" id="3.40.50.620">
    <property type="entry name" value="HUPs"/>
    <property type="match status" value="1"/>
</dbReference>
<organism evidence="3 4">
    <name type="scientific">Arthrobacter oryzae</name>
    <dbReference type="NCBI Taxonomy" id="409290"/>
    <lineage>
        <taxon>Bacteria</taxon>
        <taxon>Bacillati</taxon>
        <taxon>Actinomycetota</taxon>
        <taxon>Actinomycetes</taxon>
        <taxon>Micrococcales</taxon>
        <taxon>Micrococcaceae</taxon>
        <taxon>Arthrobacter</taxon>
    </lineage>
</organism>
<comment type="similarity">
    <text evidence="1">Belongs to the universal stress protein A family.</text>
</comment>
<evidence type="ECO:0000313" key="4">
    <source>
        <dbReference type="Proteomes" id="UP000276055"/>
    </source>
</evidence>
<sequence>MTGIIVVGVDGSETALRAAHTARDLAASVGATLHVVSAFDSDKTQVFASGGDKWIVSDAGNAEEVARTVADGLRRPDTNVTYAAARGKPAEALIREAERTGARMIVVGNRRMHGIGRVLGSVANSVAHNAPCDVYIAKTDAD</sequence>
<dbReference type="Proteomes" id="UP000276055">
    <property type="component" value="Unassembled WGS sequence"/>
</dbReference>
<dbReference type="InterPro" id="IPR014729">
    <property type="entry name" value="Rossmann-like_a/b/a_fold"/>
</dbReference>
<proteinExistence type="inferred from homology"/>
<name>A0A495ET81_9MICC</name>
<dbReference type="PANTHER" id="PTHR46268">
    <property type="entry name" value="STRESS RESPONSE PROTEIN NHAX"/>
    <property type="match status" value="1"/>
</dbReference>
<dbReference type="CDD" id="cd00293">
    <property type="entry name" value="USP-like"/>
    <property type="match status" value="1"/>
</dbReference>
<feature type="domain" description="UspA" evidence="2">
    <location>
        <begin position="1"/>
        <end position="138"/>
    </location>
</feature>
<evidence type="ECO:0000256" key="1">
    <source>
        <dbReference type="ARBA" id="ARBA00008791"/>
    </source>
</evidence>
<dbReference type="AlphaFoldDB" id="A0A495ET81"/>
<protein>
    <submittedName>
        <fullName evidence="3">Nucleotide-binding universal stress UspA family protein</fullName>
    </submittedName>
</protein>
<dbReference type="OrthoDB" id="3427787at2"/>
<dbReference type="EMBL" id="RBIR01000003">
    <property type="protein sequence ID" value="RKR20225.1"/>
    <property type="molecule type" value="Genomic_DNA"/>
</dbReference>
<dbReference type="InterPro" id="IPR006016">
    <property type="entry name" value="UspA"/>
</dbReference>
<reference evidence="3 4" key="1">
    <citation type="submission" date="2018-10" db="EMBL/GenBank/DDBJ databases">
        <title>Genomic Encyclopedia of Type Strains, Phase IV (KMG-IV): sequencing the most valuable type-strain genomes for metagenomic binning, comparative biology and taxonomic classification.</title>
        <authorList>
            <person name="Goeker M."/>
        </authorList>
    </citation>
    <scope>NUCLEOTIDE SEQUENCE [LARGE SCALE GENOMIC DNA]</scope>
    <source>
        <strain evidence="3 4">DSM 25586</strain>
    </source>
</reference>
<dbReference type="Pfam" id="PF00582">
    <property type="entry name" value="Usp"/>
    <property type="match status" value="1"/>
</dbReference>
<dbReference type="PRINTS" id="PR01438">
    <property type="entry name" value="UNVRSLSTRESS"/>
</dbReference>